<accession>A0A8S5VLM0</accession>
<protein>
    <submittedName>
        <fullName evidence="1">Helix-turn-helix domain protein</fullName>
    </submittedName>
</protein>
<evidence type="ECO:0000313" key="1">
    <source>
        <dbReference type="EMBL" id="DAG91986.1"/>
    </source>
</evidence>
<reference evidence="1" key="1">
    <citation type="journal article" date="2021" name="Proc. Natl. Acad. Sci. U.S.A.">
        <title>A Catalog of Tens of Thousands of Viruses from Human Metagenomes Reveals Hidden Associations with Chronic Diseases.</title>
        <authorList>
            <person name="Tisza M.J."/>
            <person name="Buck C.B."/>
        </authorList>
    </citation>
    <scope>NUCLEOTIDE SEQUENCE</scope>
    <source>
        <strain evidence="1">CtchT39</strain>
    </source>
</reference>
<proteinExistence type="predicted"/>
<sequence length="100" mass="11075">MNLAFTAFIKSKGYTTKGALADACGMDRTVFCDRCRGRSQWFWKEVCTVCSVLDISLDDFAAYFPAAAVRRSTPVKPKSDREQLADALETAVSILRGEAR</sequence>
<dbReference type="EMBL" id="BK035299">
    <property type="protein sequence ID" value="DAG91986.1"/>
    <property type="molecule type" value="Genomic_DNA"/>
</dbReference>
<name>A0A8S5VLM0_9CAUD</name>
<organism evidence="1">
    <name type="scientific">Ackermannviridae sp</name>
    <dbReference type="NCBI Taxonomy" id="2831612"/>
    <lineage>
        <taxon>Viruses</taxon>
        <taxon>Duplodnaviria</taxon>
        <taxon>Heunggongvirae</taxon>
        <taxon>Uroviricota</taxon>
        <taxon>Caudoviricetes</taxon>
        <taxon>Pantevenvirales</taxon>
        <taxon>Ackermannviridae</taxon>
    </lineage>
</organism>